<dbReference type="GO" id="GO:0005737">
    <property type="term" value="C:cytoplasm"/>
    <property type="evidence" value="ECO:0007669"/>
    <property type="project" value="TreeGrafter"/>
</dbReference>
<proteinExistence type="predicted"/>
<dbReference type="Pfam" id="PF02845">
    <property type="entry name" value="CUE"/>
    <property type="match status" value="1"/>
</dbReference>
<evidence type="ECO:0000259" key="2">
    <source>
        <dbReference type="PROSITE" id="PS51140"/>
    </source>
</evidence>
<feature type="region of interest" description="Disordered" evidence="1">
    <location>
        <begin position="257"/>
        <end position="372"/>
    </location>
</feature>
<dbReference type="SUPFAM" id="SSF46934">
    <property type="entry name" value="UBA-like"/>
    <property type="match status" value="1"/>
</dbReference>
<feature type="region of interest" description="Disordered" evidence="1">
    <location>
        <begin position="125"/>
        <end position="209"/>
    </location>
</feature>
<feature type="compositionally biased region" description="Basic and acidic residues" evidence="1">
    <location>
        <begin position="160"/>
        <end position="180"/>
    </location>
</feature>
<dbReference type="RefSeq" id="XP_014179215.1">
    <property type="nucleotide sequence ID" value="XM_014323740.1"/>
</dbReference>
<feature type="region of interest" description="Disordered" evidence="1">
    <location>
        <begin position="1"/>
        <end position="61"/>
    </location>
</feature>
<dbReference type="PANTHER" id="PTHR16461:SF5">
    <property type="entry name" value="TOLL-INTERACTING PROTEIN"/>
    <property type="match status" value="1"/>
</dbReference>
<dbReference type="PANTHER" id="PTHR16461">
    <property type="entry name" value="TOLL-INTERACTING PROTEIN"/>
    <property type="match status" value="1"/>
</dbReference>
<comment type="caution">
    <text evidence="3">The sequence shown here is derived from an EMBL/GenBank/DDBJ whole genome shotgun (WGS) entry which is preliminary data.</text>
</comment>
<accession>J6F003</accession>
<sequence length="372" mass="39761">MSSPTKEQTEKVDKSTPPASPSGAPKSGSPPPSYDVAKASPNARSSPSPAETPAVPESGVDKEAVKELSAMFPIIDAGVIEAVLESTGSKDAAAEHLLGMTDPSFVPDAALSERERQASLDADFAQALHFQDRQDHADRFPPPPRAPPYQGRGAQARAADASRRVRDTLAARLDRDEKPFDPATYVPPYQPRVRKPRAPRHGPSPYDGDYARAHELQQKYGEEDVQFTELEKKVLHIAEQGKQTFSSLINRAKAKYDEFSDQRDHGQNPESSTARTGGLWGVPRPHDPHAAYAGATKPARWSPSELDDVEDAQPLSPRAVSGKISPPRSGNNSGTASPASPSGRPSSPGKIDLGESHSCAGTAKAHVEAHAC</sequence>
<feature type="compositionally biased region" description="Low complexity" evidence="1">
    <location>
        <begin position="15"/>
        <end position="27"/>
    </location>
</feature>
<dbReference type="GO" id="GO:0006511">
    <property type="term" value="P:ubiquitin-dependent protein catabolic process"/>
    <property type="evidence" value="ECO:0007669"/>
    <property type="project" value="TreeGrafter"/>
</dbReference>
<dbReference type="InterPro" id="IPR009060">
    <property type="entry name" value="UBA-like_sf"/>
</dbReference>
<dbReference type="GO" id="GO:0031624">
    <property type="term" value="F:ubiquitin conjugating enzyme binding"/>
    <property type="evidence" value="ECO:0007669"/>
    <property type="project" value="TreeGrafter"/>
</dbReference>
<evidence type="ECO:0000256" key="1">
    <source>
        <dbReference type="SAM" id="MobiDB-lite"/>
    </source>
</evidence>
<dbReference type="Gene3D" id="1.10.8.10">
    <property type="entry name" value="DNA helicase RuvA subunit, C-terminal domain"/>
    <property type="match status" value="1"/>
</dbReference>
<gene>
    <name evidence="3" type="ORF">A1Q1_02478</name>
</gene>
<feature type="compositionally biased region" description="Basic and acidic residues" evidence="1">
    <location>
        <begin position="130"/>
        <end position="139"/>
    </location>
</feature>
<dbReference type="KEGG" id="tasa:A1Q1_02478"/>
<feature type="compositionally biased region" description="Low complexity" evidence="1">
    <location>
        <begin position="37"/>
        <end position="49"/>
    </location>
</feature>
<dbReference type="CDD" id="cd14279">
    <property type="entry name" value="CUE"/>
    <property type="match status" value="1"/>
</dbReference>
<dbReference type="GO" id="GO:0043130">
    <property type="term" value="F:ubiquitin binding"/>
    <property type="evidence" value="ECO:0007669"/>
    <property type="project" value="InterPro"/>
</dbReference>
<dbReference type="SMART" id="SM00546">
    <property type="entry name" value="CUE"/>
    <property type="match status" value="1"/>
</dbReference>
<dbReference type="PROSITE" id="PS51140">
    <property type="entry name" value="CUE"/>
    <property type="match status" value="1"/>
</dbReference>
<feature type="compositionally biased region" description="Low complexity" evidence="1">
    <location>
        <begin position="148"/>
        <end position="159"/>
    </location>
</feature>
<dbReference type="GeneID" id="25985992"/>
<feature type="compositionally biased region" description="Basic and acidic residues" evidence="1">
    <location>
        <begin position="257"/>
        <end position="267"/>
    </location>
</feature>
<protein>
    <recommendedName>
        <fullName evidence="2">CUE domain-containing protein</fullName>
    </recommendedName>
</protein>
<dbReference type="Proteomes" id="UP000002748">
    <property type="component" value="Unassembled WGS sequence"/>
</dbReference>
<dbReference type="OrthoDB" id="9942608at2759"/>
<dbReference type="VEuPathDB" id="FungiDB:A1Q1_02478"/>
<dbReference type="HOGENOM" id="CLU_744310_0_0_1"/>
<dbReference type="AlphaFoldDB" id="J6F003"/>
<evidence type="ECO:0000313" key="4">
    <source>
        <dbReference type="Proteomes" id="UP000002748"/>
    </source>
</evidence>
<organism evidence="3 4">
    <name type="scientific">Trichosporon asahii var. asahii (strain ATCC 90039 / CBS 2479 / JCM 2466 / KCTC 7840 / NBRC 103889/ NCYC 2677 / UAMH 7654)</name>
    <name type="common">Yeast</name>
    <dbReference type="NCBI Taxonomy" id="1186058"/>
    <lineage>
        <taxon>Eukaryota</taxon>
        <taxon>Fungi</taxon>
        <taxon>Dikarya</taxon>
        <taxon>Basidiomycota</taxon>
        <taxon>Agaricomycotina</taxon>
        <taxon>Tremellomycetes</taxon>
        <taxon>Trichosporonales</taxon>
        <taxon>Trichosporonaceae</taxon>
        <taxon>Trichosporon</taxon>
    </lineage>
</organism>
<reference evidence="3 4" key="1">
    <citation type="journal article" date="2012" name="Eukaryot. Cell">
        <title>Draft genome sequence of CBS 2479, the standard type strain of Trichosporon asahii.</title>
        <authorList>
            <person name="Yang R.Y."/>
            <person name="Li H.T."/>
            <person name="Zhu H."/>
            <person name="Zhou G.P."/>
            <person name="Wang M."/>
            <person name="Wang L."/>
        </authorList>
    </citation>
    <scope>NUCLEOTIDE SEQUENCE [LARGE SCALE GENOMIC DNA]</scope>
    <source>
        <strain evidence="4">ATCC 90039 / CBS 2479 / JCM 2466 / KCTC 7840 / NCYC 2677 / UAMH 7654</strain>
    </source>
</reference>
<feature type="compositionally biased region" description="Low complexity" evidence="1">
    <location>
        <begin position="333"/>
        <end position="349"/>
    </location>
</feature>
<evidence type="ECO:0000313" key="3">
    <source>
        <dbReference type="EMBL" id="EJT48457.1"/>
    </source>
</evidence>
<dbReference type="EMBL" id="ALBS01000203">
    <property type="protein sequence ID" value="EJT48457.1"/>
    <property type="molecule type" value="Genomic_DNA"/>
</dbReference>
<dbReference type="InterPro" id="IPR003892">
    <property type="entry name" value="CUE"/>
</dbReference>
<feature type="domain" description="CUE" evidence="2">
    <location>
        <begin position="60"/>
        <end position="102"/>
    </location>
</feature>
<name>J6F003_TRIAS</name>